<reference evidence="2" key="1">
    <citation type="submission" date="2021-02" db="EMBL/GenBank/DDBJ databases">
        <authorList>
            <person name="Dougan E. K."/>
            <person name="Rhodes N."/>
            <person name="Thang M."/>
            <person name="Chan C."/>
        </authorList>
    </citation>
    <scope>NUCLEOTIDE SEQUENCE</scope>
</reference>
<feature type="coiled-coil region" evidence="1">
    <location>
        <begin position="58"/>
        <end position="106"/>
    </location>
</feature>
<dbReference type="OrthoDB" id="437726at2759"/>
<gene>
    <name evidence="2" type="primary">prfA</name>
    <name evidence="2" type="ORF">SNAT2548_LOCUS13453</name>
</gene>
<sequence>MTSPAREKGAPSVEVLRQEILGLKTKLRDSLKAQEDLREQLVPIERLKLEWRNEKGLRERTEEQVRSLEAKIHQLTSKLADVSEELQEQKAETRKYENRCLEFEKVCAELGQQERGAQVQLFRAQEREQLSRVDAFNSTLARAKAEELCQDAAATAHSREQQLCALKADLQVLSGHAADVRDELFEKRVAVSSLGKEHAALKRDHAELRREFDSQQEALRQAMAELGALQECKARLELDLQSVRESREASVPHPWEALMSHTQPDKLERKLAPHTPRAPPLQLPIPHDSTLAFRNAMDDKDVPGLAKHLQWQMSRLKSRRDYPRCAAARQLRGRILGGEPGPLFSEEMES</sequence>
<evidence type="ECO:0000313" key="3">
    <source>
        <dbReference type="Proteomes" id="UP000604046"/>
    </source>
</evidence>
<organism evidence="2 3">
    <name type="scientific">Symbiodinium natans</name>
    <dbReference type="NCBI Taxonomy" id="878477"/>
    <lineage>
        <taxon>Eukaryota</taxon>
        <taxon>Sar</taxon>
        <taxon>Alveolata</taxon>
        <taxon>Dinophyceae</taxon>
        <taxon>Suessiales</taxon>
        <taxon>Symbiodiniaceae</taxon>
        <taxon>Symbiodinium</taxon>
    </lineage>
</organism>
<dbReference type="Proteomes" id="UP000604046">
    <property type="component" value="Unassembled WGS sequence"/>
</dbReference>
<evidence type="ECO:0000313" key="2">
    <source>
        <dbReference type="EMBL" id="CAE7258521.1"/>
    </source>
</evidence>
<accession>A0A812MB85</accession>
<dbReference type="EMBL" id="CAJNDS010001413">
    <property type="protein sequence ID" value="CAE7258521.1"/>
    <property type="molecule type" value="Genomic_DNA"/>
</dbReference>
<protein>
    <submittedName>
        <fullName evidence="2">PrfA protein</fullName>
    </submittedName>
</protein>
<name>A0A812MB85_9DINO</name>
<dbReference type="AlphaFoldDB" id="A0A812MB85"/>
<feature type="coiled-coil region" evidence="1">
    <location>
        <begin position="191"/>
        <end position="239"/>
    </location>
</feature>
<proteinExistence type="predicted"/>
<evidence type="ECO:0000256" key="1">
    <source>
        <dbReference type="SAM" id="Coils"/>
    </source>
</evidence>
<keyword evidence="3" id="KW-1185">Reference proteome</keyword>
<keyword evidence="1" id="KW-0175">Coiled coil</keyword>
<comment type="caution">
    <text evidence="2">The sequence shown here is derived from an EMBL/GenBank/DDBJ whole genome shotgun (WGS) entry which is preliminary data.</text>
</comment>